<evidence type="ECO:0000256" key="1">
    <source>
        <dbReference type="SAM" id="Phobius"/>
    </source>
</evidence>
<keyword evidence="1" id="KW-0472">Membrane</keyword>
<evidence type="ECO:0000313" key="3">
    <source>
        <dbReference type="Proteomes" id="UP000272412"/>
    </source>
</evidence>
<gene>
    <name evidence="2" type="ORF">EGK74_07090</name>
</gene>
<dbReference type="KEGG" id="nwx:CGZ65_05050"/>
<keyword evidence="1" id="KW-0812">Transmembrane</keyword>
<dbReference type="EMBL" id="RPFL01000017">
    <property type="protein sequence ID" value="RPD86893.1"/>
    <property type="molecule type" value="Genomic_DNA"/>
</dbReference>
<reference evidence="2 3" key="1">
    <citation type="submission" date="2018-11" db="EMBL/GenBank/DDBJ databases">
        <title>Neisseria weixii sp. nov. isolated from the rectal contents of plateau pika (Ochotona cruzoniae).</title>
        <authorList>
            <person name="Zhang G."/>
        </authorList>
    </citation>
    <scope>NUCLEOTIDE SEQUENCE [LARGE SCALE GENOMIC DNA]</scope>
    <source>
        <strain evidence="2 3">10009</strain>
    </source>
</reference>
<protein>
    <submittedName>
        <fullName evidence="2">Uncharacterized protein</fullName>
    </submittedName>
</protein>
<name>A0A3N4NI81_9NEIS</name>
<keyword evidence="1" id="KW-1133">Transmembrane helix</keyword>
<comment type="caution">
    <text evidence="2">The sequence shown here is derived from an EMBL/GenBank/DDBJ whole genome shotgun (WGS) entry which is preliminary data.</text>
</comment>
<sequence length="94" mass="11056">MISSPYFFGFLFVIYIVLAILNLFVSYRIFKEEKEISNLIDFFVYSSSLNFKILKILFGRKSISNKKNLKLLRVNFISAMIVLIFLIVSIFIKI</sequence>
<feature type="transmembrane region" description="Helical" evidence="1">
    <location>
        <begin position="71"/>
        <end position="92"/>
    </location>
</feature>
<dbReference type="Proteomes" id="UP000272412">
    <property type="component" value="Unassembled WGS sequence"/>
</dbReference>
<evidence type="ECO:0000313" key="2">
    <source>
        <dbReference type="EMBL" id="RPD86893.1"/>
    </source>
</evidence>
<proteinExistence type="predicted"/>
<dbReference type="RefSeq" id="WP_096295055.1">
    <property type="nucleotide sequence ID" value="NZ_CP023429.1"/>
</dbReference>
<organism evidence="2 3">
    <name type="scientific">Neisseria weixii</name>
    <dbReference type="NCBI Taxonomy" id="1853276"/>
    <lineage>
        <taxon>Bacteria</taxon>
        <taxon>Pseudomonadati</taxon>
        <taxon>Pseudomonadota</taxon>
        <taxon>Betaproteobacteria</taxon>
        <taxon>Neisseriales</taxon>
        <taxon>Neisseriaceae</taxon>
        <taxon>Neisseria</taxon>
    </lineage>
</organism>
<accession>A0A3N4NI81</accession>
<keyword evidence="3" id="KW-1185">Reference proteome</keyword>
<feature type="transmembrane region" description="Helical" evidence="1">
    <location>
        <begin position="42"/>
        <end position="59"/>
    </location>
</feature>
<feature type="transmembrane region" description="Helical" evidence="1">
    <location>
        <begin position="7"/>
        <end position="30"/>
    </location>
</feature>
<dbReference type="AlphaFoldDB" id="A0A3N4NI81"/>